<feature type="transmembrane region" description="Helical" evidence="5">
    <location>
        <begin position="136"/>
        <end position="157"/>
    </location>
</feature>
<dbReference type="EMBL" id="JAHCVI010000005">
    <property type="protein sequence ID" value="KAG7284629.1"/>
    <property type="molecule type" value="Genomic_DNA"/>
</dbReference>
<feature type="transmembrane region" description="Helical" evidence="5">
    <location>
        <begin position="12"/>
        <end position="32"/>
    </location>
</feature>
<organism evidence="7 8">
    <name type="scientific">Staphylotrichum longicolle</name>
    <dbReference type="NCBI Taxonomy" id="669026"/>
    <lineage>
        <taxon>Eukaryota</taxon>
        <taxon>Fungi</taxon>
        <taxon>Dikarya</taxon>
        <taxon>Ascomycota</taxon>
        <taxon>Pezizomycotina</taxon>
        <taxon>Sordariomycetes</taxon>
        <taxon>Sordariomycetidae</taxon>
        <taxon>Sordariales</taxon>
        <taxon>Chaetomiaceae</taxon>
        <taxon>Staphylotrichum</taxon>
    </lineage>
</organism>
<evidence type="ECO:0000256" key="1">
    <source>
        <dbReference type="ARBA" id="ARBA00004141"/>
    </source>
</evidence>
<dbReference type="InterPro" id="IPR008253">
    <property type="entry name" value="Marvel"/>
</dbReference>
<dbReference type="Pfam" id="PF01284">
    <property type="entry name" value="MARVEL"/>
    <property type="match status" value="1"/>
</dbReference>
<evidence type="ECO:0000256" key="5">
    <source>
        <dbReference type="SAM" id="Phobius"/>
    </source>
</evidence>
<feature type="transmembrane region" description="Helical" evidence="5">
    <location>
        <begin position="44"/>
        <end position="64"/>
    </location>
</feature>
<evidence type="ECO:0000313" key="8">
    <source>
        <dbReference type="Proteomes" id="UP001197093"/>
    </source>
</evidence>
<protein>
    <recommendedName>
        <fullName evidence="6">MARVEL domain-containing protein</fullName>
    </recommendedName>
</protein>
<sequence length="161" mass="18280">MGGASKVLLVGLRIWQLICSVIVLGILASFLHRVSQAGARRDGRIVYGVVTSSISTFFSLVFIAPFLYAFLAFPFDFVMFVMWLVLFCLEMTRTGIHTCSAPWFWNYWGFIWGGWWRRPVIVNGPADIAYSGCSQWRTVLAFSFMAMFAYLISTFLMNPPS</sequence>
<dbReference type="Proteomes" id="UP001197093">
    <property type="component" value="Unassembled WGS sequence"/>
</dbReference>
<evidence type="ECO:0000256" key="3">
    <source>
        <dbReference type="ARBA" id="ARBA00022989"/>
    </source>
</evidence>
<feature type="domain" description="MARVEL" evidence="6">
    <location>
        <begin position="9"/>
        <end position="156"/>
    </location>
</feature>
<keyword evidence="2 5" id="KW-0812">Transmembrane</keyword>
<proteinExistence type="predicted"/>
<comment type="subcellular location">
    <subcellularLocation>
        <location evidence="1">Membrane</location>
        <topology evidence="1">Multi-pass membrane protein</topology>
    </subcellularLocation>
</comment>
<keyword evidence="4 5" id="KW-0472">Membrane</keyword>
<comment type="caution">
    <text evidence="7">The sequence shown here is derived from an EMBL/GenBank/DDBJ whole genome shotgun (WGS) entry which is preliminary data.</text>
</comment>
<dbReference type="AlphaFoldDB" id="A0AAD4HTB1"/>
<accession>A0AAD4HTB1</accession>
<evidence type="ECO:0000259" key="6">
    <source>
        <dbReference type="Pfam" id="PF01284"/>
    </source>
</evidence>
<dbReference type="PANTHER" id="PTHR39608">
    <property type="entry name" value="INTEGRAL MEMBRANE PROTEIN (AFU_ORTHOLOGUE AFUA_5G08640)"/>
    <property type="match status" value="1"/>
</dbReference>
<keyword evidence="8" id="KW-1185">Reference proteome</keyword>
<reference evidence="7" key="1">
    <citation type="submission" date="2023-02" db="EMBL/GenBank/DDBJ databases">
        <authorList>
            <person name="Palmer J.M."/>
        </authorList>
    </citation>
    <scope>NUCLEOTIDE SEQUENCE</scope>
    <source>
        <strain evidence="7">FW57</strain>
    </source>
</reference>
<feature type="transmembrane region" description="Helical" evidence="5">
    <location>
        <begin position="70"/>
        <end position="89"/>
    </location>
</feature>
<name>A0AAD4HTB1_9PEZI</name>
<gene>
    <name evidence="7" type="ORF">NEMBOFW57_009234</name>
</gene>
<evidence type="ECO:0000256" key="2">
    <source>
        <dbReference type="ARBA" id="ARBA00022692"/>
    </source>
</evidence>
<keyword evidence="3 5" id="KW-1133">Transmembrane helix</keyword>
<evidence type="ECO:0000313" key="7">
    <source>
        <dbReference type="EMBL" id="KAG7284629.1"/>
    </source>
</evidence>
<dbReference type="PANTHER" id="PTHR39608:SF2">
    <property type="entry name" value="MARVEL DOMAIN-CONTAINING PROTEIN"/>
    <property type="match status" value="1"/>
</dbReference>
<evidence type="ECO:0000256" key="4">
    <source>
        <dbReference type="ARBA" id="ARBA00023136"/>
    </source>
</evidence>
<dbReference type="GO" id="GO:0016020">
    <property type="term" value="C:membrane"/>
    <property type="evidence" value="ECO:0007669"/>
    <property type="project" value="UniProtKB-SubCell"/>
</dbReference>